<evidence type="ECO:0000313" key="2">
    <source>
        <dbReference type="EMBL" id="TKW27933.1"/>
    </source>
</evidence>
<sequence length="103" mass="10842">MARFAAATVLVCAALLLCVEQSAGRLASADPLSTLFPANSLPPPVRIYCKQNTALNVAVRDDGKVVLAVSKFGEFKSYGGSCTTPCRPWSMGRASGRASSFGW</sequence>
<dbReference type="AlphaFoldDB" id="A0A4U6VIL2"/>
<name>A0A4U6VIL2_SETVI</name>
<dbReference type="Gramene" id="TKW27933">
    <property type="protein sequence ID" value="TKW27933"/>
    <property type="gene ID" value="SEVIR_3G290250v2"/>
</dbReference>
<evidence type="ECO:0000313" key="3">
    <source>
        <dbReference type="Proteomes" id="UP000298652"/>
    </source>
</evidence>
<organism evidence="2 3">
    <name type="scientific">Setaria viridis</name>
    <name type="common">Green bristlegrass</name>
    <name type="synonym">Setaria italica subsp. viridis</name>
    <dbReference type="NCBI Taxonomy" id="4556"/>
    <lineage>
        <taxon>Eukaryota</taxon>
        <taxon>Viridiplantae</taxon>
        <taxon>Streptophyta</taxon>
        <taxon>Embryophyta</taxon>
        <taxon>Tracheophyta</taxon>
        <taxon>Spermatophyta</taxon>
        <taxon>Magnoliopsida</taxon>
        <taxon>Liliopsida</taxon>
        <taxon>Poales</taxon>
        <taxon>Poaceae</taxon>
        <taxon>PACMAD clade</taxon>
        <taxon>Panicoideae</taxon>
        <taxon>Panicodae</taxon>
        <taxon>Paniceae</taxon>
        <taxon>Cenchrinae</taxon>
        <taxon>Setaria</taxon>
    </lineage>
</organism>
<keyword evidence="1" id="KW-0732">Signal</keyword>
<evidence type="ECO:0000256" key="1">
    <source>
        <dbReference type="SAM" id="SignalP"/>
    </source>
</evidence>
<protein>
    <submittedName>
        <fullName evidence="2">Uncharacterized protein</fullName>
    </submittedName>
</protein>
<feature type="signal peptide" evidence="1">
    <location>
        <begin position="1"/>
        <end position="24"/>
    </location>
</feature>
<proteinExistence type="predicted"/>
<accession>A0A4U6VIL2</accession>
<feature type="chain" id="PRO_5020973600" evidence="1">
    <location>
        <begin position="25"/>
        <end position="103"/>
    </location>
</feature>
<gene>
    <name evidence="2" type="ORF">SEVIR_3G290250v2</name>
</gene>
<dbReference type="Proteomes" id="UP000298652">
    <property type="component" value="Chromosome 3"/>
</dbReference>
<reference evidence="2" key="1">
    <citation type="submission" date="2019-03" db="EMBL/GenBank/DDBJ databases">
        <title>WGS assembly of Setaria viridis.</title>
        <authorList>
            <person name="Huang P."/>
            <person name="Jenkins J."/>
            <person name="Grimwood J."/>
            <person name="Barry K."/>
            <person name="Healey A."/>
            <person name="Mamidi S."/>
            <person name="Sreedasyam A."/>
            <person name="Shu S."/>
            <person name="Feldman M."/>
            <person name="Wu J."/>
            <person name="Yu Y."/>
            <person name="Chen C."/>
            <person name="Johnson J."/>
            <person name="Rokhsar D."/>
            <person name="Baxter I."/>
            <person name="Schmutz J."/>
            <person name="Brutnell T."/>
            <person name="Kellogg E."/>
        </authorList>
    </citation>
    <scope>NUCLEOTIDE SEQUENCE [LARGE SCALE GENOMIC DNA]</scope>
</reference>
<dbReference type="EMBL" id="CM016554">
    <property type="protein sequence ID" value="TKW27933.1"/>
    <property type="molecule type" value="Genomic_DNA"/>
</dbReference>
<keyword evidence="3" id="KW-1185">Reference proteome</keyword>